<name>A0A1B7LV78_9MICC</name>
<dbReference type="OrthoDB" id="4772924at2"/>
<dbReference type="InterPro" id="IPR003848">
    <property type="entry name" value="DUF218"/>
</dbReference>
<accession>A0A1B7LV78</accession>
<protein>
    <submittedName>
        <fullName evidence="2">Uncharacterized protein</fullName>
    </submittedName>
</protein>
<feature type="transmembrane region" description="Helical" evidence="1">
    <location>
        <begin position="7"/>
        <end position="27"/>
    </location>
</feature>
<reference evidence="2 3" key="1">
    <citation type="submission" date="2016-04" db="EMBL/GenBank/DDBJ databases">
        <title>First whole genome shotgun sequence of the bacterium Enteractinococcus sp. strain UASWS1574.</title>
        <authorList>
            <person name="Crovadore J."/>
            <person name="Chablais R."/>
            <person name="Lefort F."/>
        </authorList>
    </citation>
    <scope>NUCLEOTIDE SEQUENCE [LARGE SCALE GENOMIC DNA]</scope>
    <source>
        <strain evidence="2 3">UASWS1574</strain>
    </source>
</reference>
<evidence type="ECO:0000313" key="3">
    <source>
        <dbReference type="Proteomes" id="UP000078292"/>
    </source>
</evidence>
<dbReference type="AlphaFoldDB" id="A0A1B7LV78"/>
<dbReference type="EMBL" id="LXEY01000113">
    <property type="protein sequence ID" value="OAV51902.1"/>
    <property type="molecule type" value="Genomic_DNA"/>
</dbReference>
<dbReference type="CDD" id="cd06259">
    <property type="entry name" value="YdcF-like"/>
    <property type="match status" value="1"/>
</dbReference>
<gene>
    <name evidence="2" type="ORF">A6F49_01525</name>
</gene>
<proteinExistence type="predicted"/>
<organism evidence="2 3">
    <name type="scientific">Enteractinococcus helveticum</name>
    <dbReference type="NCBI Taxonomy" id="1837282"/>
    <lineage>
        <taxon>Bacteria</taxon>
        <taxon>Bacillati</taxon>
        <taxon>Actinomycetota</taxon>
        <taxon>Actinomycetes</taxon>
        <taxon>Micrococcales</taxon>
        <taxon>Micrococcaceae</taxon>
    </lineage>
</organism>
<keyword evidence="1" id="KW-0812">Transmembrane</keyword>
<keyword evidence="1" id="KW-0472">Membrane</keyword>
<sequence>MRKLKTISGIVIALVVGWFIFASVNIYNPLQGDLEARTDAVVSLSPPPYRLPLAEELYASDHAAHLAISYVPVNPRDFTAEWMKAWEPAKRYCEDQTAGMDENISCFTPEEISTRGEAHAIREVAESKSWDSITVVTSRHHIFRTRFILQRCIGDAVDVNVVFPEPDLSIEKAQESWGTYLLYENLAFFKAVYETTRGC</sequence>
<evidence type="ECO:0000256" key="1">
    <source>
        <dbReference type="SAM" id="Phobius"/>
    </source>
</evidence>
<keyword evidence="1" id="KW-1133">Transmembrane helix</keyword>
<comment type="caution">
    <text evidence="2">The sequence shown here is derived from an EMBL/GenBank/DDBJ whole genome shotgun (WGS) entry which is preliminary data.</text>
</comment>
<keyword evidence="3" id="KW-1185">Reference proteome</keyword>
<dbReference type="Proteomes" id="UP000078292">
    <property type="component" value="Unassembled WGS sequence"/>
</dbReference>
<dbReference type="RefSeq" id="WP_043055606.1">
    <property type="nucleotide sequence ID" value="NZ_LXEY01000113.1"/>
</dbReference>
<evidence type="ECO:0000313" key="2">
    <source>
        <dbReference type="EMBL" id="OAV51902.1"/>
    </source>
</evidence>